<sequence>MNISARTKSVPPTVSLSAPVSTVTAAREVLLTARAIDASGIDRAEFYQNSKYVHQETQAPYDHHIDFASSRQNGVHQFEARAYDKVGNVKTSEAITITVNIPLPPDTVKPTVTLTAGPAQVSAPGTVNLKADAQDDRKVTMVKFYKGEMLIAIDEDAPFEVNATVTAADAGTVAFSAVAIDEAGNEGAGAAKTVTPTPIDGIDTNSFRGDWWYQVREVSDGDDYDGYVTWTGVAVMGDSSTVITGDAFSCSGGDKTACTADGDAILTYNRKSIVLKFNHMMSSCDLLPPHECTSVYAQWMEAEDTDAMFAEANGVTHIDGQAMVLKRKELDFGQFAMRSP</sequence>
<dbReference type="AlphaFoldDB" id="L0A861"/>
<dbReference type="HOGENOM" id="CLU_815645_0_0_0"/>
<dbReference type="InterPro" id="IPR013783">
    <property type="entry name" value="Ig-like_fold"/>
</dbReference>
<dbReference type="PATRIC" id="fig|937777.3.peg.3844"/>
<gene>
    <name evidence="1" type="ordered locus">Deipe_3833</name>
</gene>
<geneLocation type="plasmid" evidence="1 2">
    <name>pDEIPE01</name>
</geneLocation>
<dbReference type="Gene3D" id="2.60.40.10">
    <property type="entry name" value="Immunoglobulins"/>
    <property type="match status" value="2"/>
</dbReference>
<organism evidence="1 2">
    <name type="scientific">Deinococcus peraridilitoris (strain DSM 19664 / LMG 22246 / CIP 109416 / KR-200)</name>
    <dbReference type="NCBI Taxonomy" id="937777"/>
    <lineage>
        <taxon>Bacteria</taxon>
        <taxon>Thermotogati</taxon>
        <taxon>Deinococcota</taxon>
        <taxon>Deinococci</taxon>
        <taxon>Deinococcales</taxon>
        <taxon>Deinococcaceae</taxon>
        <taxon>Deinococcus</taxon>
    </lineage>
</organism>
<dbReference type="KEGG" id="dpd:Deipe_3833"/>
<evidence type="ECO:0008006" key="3">
    <source>
        <dbReference type="Google" id="ProtNLM"/>
    </source>
</evidence>
<evidence type="ECO:0000313" key="2">
    <source>
        <dbReference type="Proteomes" id="UP000010467"/>
    </source>
</evidence>
<name>L0A861_DEIPD</name>
<dbReference type="EMBL" id="CP003383">
    <property type="protein sequence ID" value="AFZ69255.1"/>
    <property type="molecule type" value="Genomic_DNA"/>
</dbReference>
<dbReference type="OrthoDB" id="72419at2"/>
<accession>L0A861</accession>
<dbReference type="Pfam" id="PF17957">
    <property type="entry name" value="Big_7"/>
    <property type="match status" value="2"/>
</dbReference>
<dbReference type="Proteomes" id="UP000010467">
    <property type="component" value="Plasmid pDEIPE01"/>
</dbReference>
<evidence type="ECO:0000313" key="1">
    <source>
        <dbReference type="EMBL" id="AFZ69255.1"/>
    </source>
</evidence>
<keyword evidence="1" id="KW-0614">Plasmid</keyword>
<proteinExistence type="predicted"/>
<reference evidence="2" key="1">
    <citation type="submission" date="2012-03" db="EMBL/GenBank/DDBJ databases">
        <title>Complete sequence of plasmid 1 of Deinococcus peraridilitoris DSM 19664.</title>
        <authorList>
            <person name="Lucas S."/>
            <person name="Copeland A."/>
            <person name="Lapidus A."/>
            <person name="Glavina del Rio T."/>
            <person name="Dalin E."/>
            <person name="Tice H."/>
            <person name="Bruce D."/>
            <person name="Goodwin L."/>
            <person name="Pitluck S."/>
            <person name="Peters L."/>
            <person name="Mikhailova N."/>
            <person name="Lu M."/>
            <person name="Kyrpides N."/>
            <person name="Mavromatis K."/>
            <person name="Ivanova N."/>
            <person name="Brettin T."/>
            <person name="Detter J.C."/>
            <person name="Han C."/>
            <person name="Larimer F."/>
            <person name="Land M."/>
            <person name="Hauser L."/>
            <person name="Markowitz V."/>
            <person name="Cheng J.-F."/>
            <person name="Hugenholtz P."/>
            <person name="Woyke T."/>
            <person name="Wu D."/>
            <person name="Pukall R."/>
            <person name="Steenblock K."/>
            <person name="Brambilla E."/>
            <person name="Klenk H.-P."/>
            <person name="Eisen J.A."/>
        </authorList>
    </citation>
    <scope>NUCLEOTIDE SEQUENCE [LARGE SCALE GENOMIC DNA]</scope>
    <source>
        <strain evidence="2">DSM 19664 / LMG 22246 / CIP 109416 / KR-200</strain>
        <plasmid evidence="2">Plasmid pDEIPE01</plasmid>
    </source>
</reference>
<protein>
    <recommendedName>
        <fullName evidence="3">Ig-like domain-containing protein</fullName>
    </recommendedName>
</protein>
<dbReference type="RefSeq" id="WP_015231157.1">
    <property type="nucleotide sequence ID" value="NC_019789.1"/>
</dbReference>
<keyword evidence="2" id="KW-1185">Reference proteome</keyword>